<proteinExistence type="predicted"/>
<evidence type="ECO:0000313" key="3">
    <source>
        <dbReference type="Proteomes" id="UP000000963"/>
    </source>
</evidence>
<dbReference type="PROSITE" id="PS50011">
    <property type="entry name" value="PROTEIN_KINASE_DOM"/>
    <property type="match status" value="1"/>
</dbReference>
<reference evidence="2 3" key="1">
    <citation type="journal article" date="2003" name="Cell">
        <title>Origins of highly mosaic mycobacteriophage genomes.</title>
        <authorList>
            <person name="Pedulla M.L."/>
            <person name="Ford M.E."/>
            <person name="Houtz J.M."/>
            <person name="Karthikeyan T."/>
            <person name="Wadsworth C."/>
            <person name="Lewis J.A."/>
            <person name="Jacobs-Sera D."/>
            <person name="Falbo J."/>
            <person name="Gross J."/>
            <person name="Pannunzio N.R."/>
            <person name="Brucker W."/>
            <person name="Kumar V."/>
            <person name="Kandasamy J."/>
            <person name="Keenan L."/>
            <person name="Bardarov S."/>
            <person name="Kriakov J."/>
            <person name="Lawrence J.G."/>
            <person name="Jacobs W.R. Jr."/>
            <person name="Hendrix R.W."/>
            <person name="Hatfull G.F."/>
        </authorList>
    </citation>
    <scope>NUCLEOTIDE SEQUENCE</scope>
</reference>
<dbReference type="InterPro" id="IPR000719">
    <property type="entry name" value="Prot_kinase_dom"/>
</dbReference>
<name>Q854R2_BPMOM</name>
<protein>
    <recommendedName>
        <fullName evidence="1">Protein kinase domain-containing protein</fullName>
    </recommendedName>
</protein>
<dbReference type="KEGG" id="vg:1260049"/>
<sequence length="165" mass="18622">MAIRYGPDWVEKTLPAGLFQNEVFYYRTFPWATPELLWVDEARLALGIRRGEVLRNCESPPLLQLAQLLVRLSGLGIHHRDVHIDNVVVIAGEPRLIDWQTAIATSPEAPSYDLYGPSPEVPPATECPYWWDSPDPWSIGKFFNSALDRYGEGPFLGLFARPSAD</sequence>
<dbReference type="GO" id="GO:0004672">
    <property type="term" value="F:protein kinase activity"/>
    <property type="evidence" value="ECO:0007669"/>
    <property type="project" value="InterPro"/>
</dbReference>
<feature type="domain" description="Protein kinase" evidence="1">
    <location>
        <begin position="1"/>
        <end position="165"/>
    </location>
</feature>
<evidence type="ECO:0000313" key="2">
    <source>
        <dbReference type="EMBL" id="AAN12646.1"/>
    </source>
</evidence>
<dbReference type="Proteomes" id="UP000000963">
    <property type="component" value="Segment"/>
</dbReference>
<dbReference type="GO" id="GO:0005524">
    <property type="term" value="F:ATP binding"/>
    <property type="evidence" value="ECO:0007669"/>
    <property type="project" value="InterPro"/>
</dbReference>
<evidence type="ECO:0000259" key="1">
    <source>
        <dbReference type="PROSITE" id="PS50011"/>
    </source>
</evidence>
<dbReference type="EMBL" id="AY129338">
    <property type="protein sequence ID" value="AAN12646.1"/>
    <property type="molecule type" value="Genomic_DNA"/>
</dbReference>
<organismHost>
    <name type="scientific">Mycolicibacterium smegmatis</name>
    <name type="common">Mycobacterium smegmatis</name>
    <dbReference type="NCBI Taxonomy" id="1772"/>
</organismHost>
<organism evidence="2 3">
    <name type="scientific">Mycobacterium phage Omega</name>
    <name type="common">Mycobacteriophage Omega</name>
    <dbReference type="NCBI Taxonomy" id="2907835"/>
    <lineage>
        <taxon>Viruses</taxon>
        <taxon>Duplodnaviria</taxon>
        <taxon>Heunggongvirae</taxon>
        <taxon>Uroviricota</taxon>
        <taxon>Caudoviricetes</taxon>
        <taxon>Omegavirus</taxon>
        <taxon>Omegavirus omega</taxon>
    </lineage>
</organism>
<dbReference type="RefSeq" id="NP_818303.1">
    <property type="nucleotide sequence ID" value="NC_004688.1"/>
</dbReference>
<gene>
    <name evidence="2" type="primary">2</name>
    <name evidence="2" type="ORF">PBI_OMEGA_2</name>
</gene>
<accession>Q854R2</accession>
<dbReference type="InterPro" id="IPR011009">
    <property type="entry name" value="Kinase-like_dom_sf"/>
</dbReference>
<dbReference type="SUPFAM" id="SSF56112">
    <property type="entry name" value="Protein kinase-like (PK-like)"/>
    <property type="match status" value="1"/>
</dbReference>
<keyword evidence="3" id="KW-1185">Reference proteome</keyword>